<protein>
    <submittedName>
        <fullName evidence="2">CSON003001 protein</fullName>
    </submittedName>
</protein>
<dbReference type="CDD" id="cd00170">
    <property type="entry name" value="SEC14"/>
    <property type="match status" value="1"/>
</dbReference>
<organism evidence="2">
    <name type="scientific">Culicoides sonorensis</name>
    <name type="common">Biting midge</name>
    <dbReference type="NCBI Taxonomy" id="179676"/>
    <lineage>
        <taxon>Eukaryota</taxon>
        <taxon>Metazoa</taxon>
        <taxon>Ecdysozoa</taxon>
        <taxon>Arthropoda</taxon>
        <taxon>Hexapoda</taxon>
        <taxon>Insecta</taxon>
        <taxon>Pterygota</taxon>
        <taxon>Neoptera</taxon>
        <taxon>Endopterygota</taxon>
        <taxon>Diptera</taxon>
        <taxon>Nematocera</taxon>
        <taxon>Chironomoidea</taxon>
        <taxon>Ceratopogonidae</taxon>
        <taxon>Ceratopogoninae</taxon>
        <taxon>Culicoides</taxon>
        <taxon>Monoculicoides</taxon>
    </lineage>
</organism>
<sequence>MKGFKWISVDEMYKKHPKLQENDVHGLQKWMETQPHLPKITDLEIANFLHATYFSVEAAKTMIDNYYTYRTHLTNYFSNRDITGDDMAATHDVISLFMLPQRTPDNHQIIIYRFKDTDPTKYSFINFVKIIGFSIETELLEHGPPEGFHLVIDVTGVKLGHITRANISETKLSMLYMQEGLPIRIAGFHFINVIPFMDRLMALIRPFAKNELAQKIHVHETIKGMHQFAPPEIFPKDYEGGQEESIDVLAEKYYQRLVDRREHFLEEEKTRRVNEKLRPTKSRIVNDLFGMEGTFKKLNID</sequence>
<dbReference type="Gene3D" id="1.10.8.20">
    <property type="entry name" value="N-terminal domain of phosphatidylinositol transfer protein sec14p"/>
    <property type="match status" value="1"/>
</dbReference>
<dbReference type="PANTHER" id="PTHR10174">
    <property type="entry name" value="ALPHA-TOCOPHEROL TRANSFER PROTEIN-RELATED"/>
    <property type="match status" value="1"/>
</dbReference>
<gene>
    <name evidence="2" type="primary">CSON003001</name>
</gene>
<dbReference type="Pfam" id="PF00650">
    <property type="entry name" value="CRAL_TRIO"/>
    <property type="match status" value="1"/>
</dbReference>
<dbReference type="GO" id="GO:1902936">
    <property type="term" value="F:phosphatidylinositol bisphosphate binding"/>
    <property type="evidence" value="ECO:0007669"/>
    <property type="project" value="TreeGrafter"/>
</dbReference>
<dbReference type="PROSITE" id="PS50191">
    <property type="entry name" value="CRAL_TRIO"/>
    <property type="match status" value="1"/>
</dbReference>
<dbReference type="InterPro" id="IPR036865">
    <property type="entry name" value="CRAL-TRIO_dom_sf"/>
</dbReference>
<dbReference type="InterPro" id="IPR001251">
    <property type="entry name" value="CRAL-TRIO_dom"/>
</dbReference>
<dbReference type="PANTHER" id="PTHR10174:SF213">
    <property type="entry name" value="CRAL-TRIO DOMAIN-CONTAINING PROTEIN"/>
    <property type="match status" value="1"/>
</dbReference>
<dbReference type="GO" id="GO:0016020">
    <property type="term" value="C:membrane"/>
    <property type="evidence" value="ECO:0007669"/>
    <property type="project" value="TreeGrafter"/>
</dbReference>
<dbReference type="OMA" id="MHTTNDT"/>
<dbReference type="VEuPathDB" id="VectorBase:CSON003001"/>
<dbReference type="SUPFAM" id="SSF46938">
    <property type="entry name" value="CRAL/TRIO N-terminal domain"/>
    <property type="match status" value="1"/>
</dbReference>
<evidence type="ECO:0000259" key="1">
    <source>
        <dbReference type="PROSITE" id="PS50191"/>
    </source>
</evidence>
<dbReference type="AlphaFoldDB" id="A0A336LSG1"/>
<evidence type="ECO:0000313" key="2">
    <source>
        <dbReference type="EMBL" id="SSX20924.1"/>
    </source>
</evidence>
<accession>A0A336LSG1</accession>
<name>A0A336LSG1_CULSO</name>
<proteinExistence type="predicted"/>
<dbReference type="PRINTS" id="PR00180">
    <property type="entry name" value="CRETINALDHBP"/>
</dbReference>
<feature type="domain" description="CRAL-TRIO" evidence="1">
    <location>
        <begin position="84"/>
        <end position="246"/>
    </location>
</feature>
<dbReference type="EMBL" id="UFQT01000150">
    <property type="protein sequence ID" value="SSX20924.1"/>
    <property type="molecule type" value="Genomic_DNA"/>
</dbReference>
<dbReference type="SUPFAM" id="SSF52087">
    <property type="entry name" value="CRAL/TRIO domain"/>
    <property type="match status" value="1"/>
</dbReference>
<reference evidence="2" key="1">
    <citation type="submission" date="2018-07" db="EMBL/GenBank/DDBJ databases">
        <authorList>
            <person name="Quirk P.G."/>
            <person name="Krulwich T.A."/>
        </authorList>
    </citation>
    <scope>NUCLEOTIDE SEQUENCE</scope>
</reference>
<dbReference type="Gene3D" id="3.40.525.10">
    <property type="entry name" value="CRAL-TRIO lipid binding domain"/>
    <property type="match status" value="1"/>
</dbReference>
<dbReference type="InterPro" id="IPR036273">
    <property type="entry name" value="CRAL/TRIO_N_dom_sf"/>
</dbReference>
<dbReference type="SMART" id="SM00516">
    <property type="entry name" value="SEC14"/>
    <property type="match status" value="1"/>
</dbReference>